<reference evidence="2" key="1">
    <citation type="submission" date="2016-11" db="EMBL/GenBank/DDBJ databases">
        <authorList>
            <person name="Varghese N."/>
            <person name="Submissions S."/>
        </authorList>
    </citation>
    <scope>NUCLEOTIDE SEQUENCE [LARGE SCALE GENOMIC DNA]</scope>
    <source>
        <strain evidence="2">DSM 26349</strain>
    </source>
</reference>
<name>A0A1M6DJD5_9FLAO</name>
<accession>A0A1M6DJD5</accession>
<gene>
    <name evidence="1" type="ORF">SAMN04487908_10527</name>
</gene>
<dbReference type="RefSeq" id="WP_073215676.1">
    <property type="nucleotide sequence ID" value="NZ_FNNS01000006.1"/>
</dbReference>
<organism evidence="1 2">
    <name type="scientific">Aequorivita viscosa</name>
    <dbReference type="NCBI Taxonomy" id="797419"/>
    <lineage>
        <taxon>Bacteria</taxon>
        <taxon>Pseudomonadati</taxon>
        <taxon>Bacteroidota</taxon>
        <taxon>Flavobacteriia</taxon>
        <taxon>Flavobacteriales</taxon>
        <taxon>Flavobacteriaceae</taxon>
        <taxon>Aequorivita</taxon>
    </lineage>
</organism>
<dbReference type="AlphaFoldDB" id="A0A1M6DJD5"/>
<evidence type="ECO:0000313" key="1">
    <source>
        <dbReference type="EMBL" id="SHI73169.1"/>
    </source>
</evidence>
<dbReference type="STRING" id="797419.SAMN05216556_106145"/>
<proteinExistence type="predicted"/>
<protein>
    <submittedName>
        <fullName evidence="1">Predicted antitoxin, contains HTH domain</fullName>
    </submittedName>
</protein>
<dbReference type="EMBL" id="FQYV01000005">
    <property type="protein sequence ID" value="SHI73169.1"/>
    <property type="molecule type" value="Genomic_DNA"/>
</dbReference>
<dbReference type="InterPro" id="IPR005368">
    <property type="entry name" value="UPF0175"/>
</dbReference>
<keyword evidence="2" id="KW-1185">Reference proteome</keyword>
<dbReference type="Proteomes" id="UP000184172">
    <property type="component" value="Unassembled WGS sequence"/>
</dbReference>
<sequence>MSIQTISLDFPNDILLALNESETELKKRIKLMLAIHLYKLQKLTIGKAAQLSGLSRLEFEIELSKNEIPISNLTEEDVLNDSEKLT</sequence>
<evidence type="ECO:0000313" key="2">
    <source>
        <dbReference type="Proteomes" id="UP000184172"/>
    </source>
</evidence>
<dbReference type="Pfam" id="PF03683">
    <property type="entry name" value="UPF0175"/>
    <property type="match status" value="1"/>
</dbReference>
<dbReference type="OrthoDB" id="1122111at2"/>